<dbReference type="EMBL" id="MSLT01000018">
    <property type="protein sequence ID" value="OUD13252.1"/>
    <property type="molecule type" value="Genomic_DNA"/>
</dbReference>
<name>A0A251X6K8_9GAMM</name>
<dbReference type="AlphaFoldDB" id="A0A251X6K8"/>
<dbReference type="RefSeq" id="WP_086488701.1">
    <property type="nucleotide sequence ID" value="NZ_MSLT01000018.1"/>
</dbReference>
<sequence length="296" mass="34227">MEMEEFLQSKNEKSIKERMECSIEKCVSIKGAVAFWSINAPFISGLAEKLALNNSYMCVDIHEPTNIDSLNSLIERNANIYLFMYRKDNGKYPLMHAKFILFDLGNGQVEIWLGSQNITKQALEGENIESTVIITTDKDSVLYRKMVDYLGTVKRYCEEVGGNLYKKIGKKFNSEYVDFYKMLQGSFDFQEKTHQVMDVICADVEEFQKGTEDSVNNYTIIAIYNNKNPNKKTSIDKNKELLIRALDRNGSVCCYKFKIHSFFDELSPMDTQTGTIVTTYRIKEKTYTINHYTKIM</sequence>
<dbReference type="Gene3D" id="3.30.870.10">
    <property type="entry name" value="Endonuclease Chain A"/>
    <property type="match status" value="1"/>
</dbReference>
<dbReference type="OrthoDB" id="9802848at2"/>
<reference evidence="2 3" key="1">
    <citation type="submission" date="2016-12" db="EMBL/GenBank/DDBJ databases">
        <title>Thioflexothrix psekupsii D3 genome sequencing and assembly.</title>
        <authorList>
            <person name="Fomenkov A."/>
            <person name="Vincze T."/>
            <person name="Grabovich M."/>
            <person name="Anton B.P."/>
            <person name="Dubinina G."/>
            <person name="Orlova M."/>
            <person name="Belousova E."/>
            <person name="Roberts R.J."/>
        </authorList>
    </citation>
    <scope>NUCLEOTIDE SEQUENCE [LARGE SCALE GENOMIC DNA]</scope>
    <source>
        <strain evidence="2">D3</strain>
    </source>
</reference>
<protein>
    <recommendedName>
        <fullName evidence="1">Phospholipase D-like domain-containing protein</fullName>
    </recommendedName>
</protein>
<evidence type="ECO:0000259" key="1">
    <source>
        <dbReference type="Pfam" id="PF13091"/>
    </source>
</evidence>
<accession>A0A251X6K8</accession>
<evidence type="ECO:0000313" key="2">
    <source>
        <dbReference type="EMBL" id="OUD13252.1"/>
    </source>
</evidence>
<proteinExistence type="predicted"/>
<comment type="caution">
    <text evidence="2">The sequence shown here is derived from an EMBL/GenBank/DDBJ whole genome shotgun (WGS) entry which is preliminary data.</text>
</comment>
<keyword evidence="3" id="KW-1185">Reference proteome</keyword>
<evidence type="ECO:0000313" key="3">
    <source>
        <dbReference type="Proteomes" id="UP000194798"/>
    </source>
</evidence>
<feature type="domain" description="Phospholipase D-like" evidence="1">
    <location>
        <begin position="69"/>
        <end position="141"/>
    </location>
</feature>
<dbReference type="Proteomes" id="UP000194798">
    <property type="component" value="Unassembled WGS sequence"/>
</dbReference>
<dbReference type="Pfam" id="PF13091">
    <property type="entry name" value="PLDc_2"/>
    <property type="match status" value="1"/>
</dbReference>
<organism evidence="2 3">
    <name type="scientific">Thioflexithrix psekupsensis</name>
    <dbReference type="NCBI Taxonomy" id="1570016"/>
    <lineage>
        <taxon>Bacteria</taxon>
        <taxon>Pseudomonadati</taxon>
        <taxon>Pseudomonadota</taxon>
        <taxon>Gammaproteobacteria</taxon>
        <taxon>Thiotrichales</taxon>
        <taxon>Thioflexithrix</taxon>
    </lineage>
</organism>
<gene>
    <name evidence="2" type="ORF">TPSD3_11515</name>
</gene>
<dbReference type="InterPro" id="IPR025202">
    <property type="entry name" value="PLD-like_dom"/>
</dbReference>